<dbReference type="AlphaFoldDB" id="A0A9K3GWN7"/>
<sequence>MMCNFFFWKRVGYGRHCTTFPSKIVNILCHVIVEKSTNYNRPGNPVYNKLTTITILKFISHTVVSTMPNDVIL</sequence>
<protein>
    <submittedName>
        <fullName evidence="1">Uncharacterized protein</fullName>
    </submittedName>
</protein>
<organism evidence="1 2">
    <name type="scientific">Helianthus annuus</name>
    <name type="common">Common sunflower</name>
    <dbReference type="NCBI Taxonomy" id="4232"/>
    <lineage>
        <taxon>Eukaryota</taxon>
        <taxon>Viridiplantae</taxon>
        <taxon>Streptophyta</taxon>
        <taxon>Embryophyta</taxon>
        <taxon>Tracheophyta</taxon>
        <taxon>Spermatophyta</taxon>
        <taxon>Magnoliopsida</taxon>
        <taxon>eudicotyledons</taxon>
        <taxon>Gunneridae</taxon>
        <taxon>Pentapetalae</taxon>
        <taxon>asterids</taxon>
        <taxon>campanulids</taxon>
        <taxon>Asterales</taxon>
        <taxon>Asteraceae</taxon>
        <taxon>Asteroideae</taxon>
        <taxon>Heliantheae alliance</taxon>
        <taxon>Heliantheae</taxon>
        <taxon>Helianthus</taxon>
    </lineage>
</organism>
<gene>
    <name evidence="1" type="ORF">HanXRQr2_Chr16g0732041</name>
</gene>
<reference evidence="1" key="2">
    <citation type="submission" date="2020-06" db="EMBL/GenBank/DDBJ databases">
        <title>Helianthus annuus Genome sequencing and assembly Release 2.</title>
        <authorList>
            <person name="Gouzy J."/>
            <person name="Langlade N."/>
            <person name="Munos S."/>
        </authorList>
    </citation>
    <scope>NUCLEOTIDE SEQUENCE</scope>
    <source>
        <tissue evidence="1">Leaves</tissue>
    </source>
</reference>
<accession>A0A9K3GWN7</accession>
<evidence type="ECO:0000313" key="1">
    <source>
        <dbReference type="EMBL" id="KAF5758682.1"/>
    </source>
</evidence>
<dbReference type="Gramene" id="mRNA:HanXRQr2_Chr16g0732041">
    <property type="protein sequence ID" value="CDS:HanXRQr2_Chr16g0732041.1"/>
    <property type="gene ID" value="HanXRQr2_Chr16g0732041"/>
</dbReference>
<comment type="caution">
    <text evidence="1">The sequence shown here is derived from an EMBL/GenBank/DDBJ whole genome shotgun (WGS) entry which is preliminary data.</text>
</comment>
<name>A0A9K3GWN7_HELAN</name>
<reference evidence="1" key="1">
    <citation type="journal article" date="2017" name="Nature">
        <title>The sunflower genome provides insights into oil metabolism, flowering and Asterid evolution.</title>
        <authorList>
            <person name="Badouin H."/>
            <person name="Gouzy J."/>
            <person name="Grassa C.J."/>
            <person name="Murat F."/>
            <person name="Staton S.E."/>
            <person name="Cottret L."/>
            <person name="Lelandais-Briere C."/>
            <person name="Owens G.L."/>
            <person name="Carrere S."/>
            <person name="Mayjonade B."/>
            <person name="Legrand L."/>
            <person name="Gill N."/>
            <person name="Kane N.C."/>
            <person name="Bowers J.E."/>
            <person name="Hubner S."/>
            <person name="Bellec A."/>
            <person name="Berard A."/>
            <person name="Berges H."/>
            <person name="Blanchet N."/>
            <person name="Boniface M.C."/>
            <person name="Brunel D."/>
            <person name="Catrice O."/>
            <person name="Chaidir N."/>
            <person name="Claudel C."/>
            <person name="Donnadieu C."/>
            <person name="Faraut T."/>
            <person name="Fievet G."/>
            <person name="Helmstetter N."/>
            <person name="King M."/>
            <person name="Knapp S.J."/>
            <person name="Lai Z."/>
            <person name="Le Paslier M.C."/>
            <person name="Lippi Y."/>
            <person name="Lorenzon L."/>
            <person name="Mandel J.R."/>
            <person name="Marage G."/>
            <person name="Marchand G."/>
            <person name="Marquand E."/>
            <person name="Bret-Mestries E."/>
            <person name="Morien E."/>
            <person name="Nambeesan S."/>
            <person name="Nguyen T."/>
            <person name="Pegot-Espagnet P."/>
            <person name="Pouilly N."/>
            <person name="Raftis F."/>
            <person name="Sallet E."/>
            <person name="Schiex T."/>
            <person name="Thomas J."/>
            <person name="Vandecasteele C."/>
            <person name="Vares D."/>
            <person name="Vear F."/>
            <person name="Vautrin S."/>
            <person name="Crespi M."/>
            <person name="Mangin B."/>
            <person name="Burke J.M."/>
            <person name="Salse J."/>
            <person name="Munos S."/>
            <person name="Vincourt P."/>
            <person name="Rieseberg L.H."/>
            <person name="Langlade N.B."/>
        </authorList>
    </citation>
    <scope>NUCLEOTIDE SEQUENCE</scope>
    <source>
        <tissue evidence="1">Leaves</tissue>
    </source>
</reference>
<evidence type="ECO:0000313" key="2">
    <source>
        <dbReference type="Proteomes" id="UP000215914"/>
    </source>
</evidence>
<dbReference type="EMBL" id="MNCJ02000331">
    <property type="protein sequence ID" value="KAF5758682.1"/>
    <property type="molecule type" value="Genomic_DNA"/>
</dbReference>
<proteinExistence type="predicted"/>
<keyword evidence="2" id="KW-1185">Reference proteome</keyword>
<dbReference type="Proteomes" id="UP000215914">
    <property type="component" value="Unassembled WGS sequence"/>
</dbReference>